<dbReference type="AlphaFoldDB" id="A0A317FD53"/>
<protein>
    <submittedName>
        <fullName evidence="2">Glycosyl transferase family 1</fullName>
    </submittedName>
</protein>
<gene>
    <name evidence="2" type="ORF">DFH01_09035</name>
</gene>
<dbReference type="EMBL" id="QGNA01000002">
    <property type="protein sequence ID" value="PWS37014.1"/>
    <property type="molecule type" value="Genomic_DNA"/>
</dbReference>
<feature type="domain" description="BioF2-like acetyltransferase" evidence="1">
    <location>
        <begin position="165"/>
        <end position="314"/>
    </location>
</feature>
<proteinExistence type="predicted"/>
<evidence type="ECO:0000259" key="1">
    <source>
        <dbReference type="Pfam" id="PF13480"/>
    </source>
</evidence>
<keyword evidence="2" id="KW-0808">Transferase</keyword>
<keyword evidence="3" id="KW-1185">Reference proteome</keyword>
<comment type="caution">
    <text evidence="2">The sequence shown here is derived from an EMBL/GenBank/DDBJ whole genome shotgun (WGS) entry which is preliminary data.</text>
</comment>
<sequence>MAPQAEQVATLEPLREEWAALWEAVPDATPFQHPDWLIPWWRHLGVGELLTLALRHAGRLVALMPLWIHAPDRALLPLGIGTTDWLDALVAPGHAEAAMAAAFRVLHARRDRFHRSEWPQLRPASPLLLGQAPPGWRDAVEPAEPCPALMLPDCMEGLRERVSTKTLRDLRVAQRRAAEAGVTCESATPDTLNEFRDALFGLHAARWQQRGEAGVLAPAAVQAMHREAMPALLRAGLLRLVALRLEGRIVAVLHALADPPGRAPRTLYLYLQGFDPACEKFSPGLVLLGAVAEQAIAEGFGMLDFLRGQERYKRFWGAVDRPAFRRVLIPPEDA</sequence>
<dbReference type="OrthoDB" id="9808976at2"/>
<dbReference type="RefSeq" id="WP_109870125.1">
    <property type="nucleotide sequence ID" value="NZ_QGNA01000002.1"/>
</dbReference>
<name>A0A317FD53_9PROT</name>
<organism evidence="2 3">
    <name type="scientific">Falsiroseomonas bella</name>
    <dbReference type="NCBI Taxonomy" id="2184016"/>
    <lineage>
        <taxon>Bacteria</taxon>
        <taxon>Pseudomonadati</taxon>
        <taxon>Pseudomonadota</taxon>
        <taxon>Alphaproteobacteria</taxon>
        <taxon>Acetobacterales</taxon>
        <taxon>Roseomonadaceae</taxon>
        <taxon>Falsiroseomonas</taxon>
    </lineage>
</organism>
<dbReference type="GO" id="GO:0016740">
    <property type="term" value="F:transferase activity"/>
    <property type="evidence" value="ECO:0007669"/>
    <property type="project" value="UniProtKB-KW"/>
</dbReference>
<evidence type="ECO:0000313" key="2">
    <source>
        <dbReference type="EMBL" id="PWS37014.1"/>
    </source>
</evidence>
<dbReference type="SUPFAM" id="SSF55729">
    <property type="entry name" value="Acyl-CoA N-acyltransferases (Nat)"/>
    <property type="match status" value="1"/>
</dbReference>
<evidence type="ECO:0000313" key="3">
    <source>
        <dbReference type="Proteomes" id="UP000245765"/>
    </source>
</evidence>
<dbReference type="Proteomes" id="UP000245765">
    <property type="component" value="Unassembled WGS sequence"/>
</dbReference>
<dbReference type="InterPro" id="IPR038740">
    <property type="entry name" value="BioF2-like_GNAT_dom"/>
</dbReference>
<reference evidence="3" key="1">
    <citation type="submission" date="2018-05" db="EMBL/GenBank/DDBJ databases">
        <authorList>
            <person name="Du Z."/>
            <person name="Wang X."/>
        </authorList>
    </citation>
    <scope>NUCLEOTIDE SEQUENCE [LARGE SCALE GENOMIC DNA]</scope>
    <source>
        <strain evidence="3">CQN31</strain>
    </source>
</reference>
<dbReference type="Pfam" id="PF13480">
    <property type="entry name" value="Acetyltransf_6"/>
    <property type="match status" value="1"/>
</dbReference>
<dbReference type="InterPro" id="IPR016181">
    <property type="entry name" value="Acyl_CoA_acyltransferase"/>
</dbReference>
<accession>A0A317FD53</accession>
<dbReference type="Gene3D" id="3.40.630.30">
    <property type="match status" value="1"/>
</dbReference>